<proteinExistence type="inferred from homology"/>
<evidence type="ECO:0000256" key="2">
    <source>
        <dbReference type="ARBA" id="ARBA00022450"/>
    </source>
</evidence>
<dbReference type="InterPro" id="IPR036736">
    <property type="entry name" value="ACP-like_sf"/>
</dbReference>
<reference evidence="6" key="1">
    <citation type="journal article" date="2013" name="Proc. Natl. Acad. Sci. U.S.A.">
        <title>A new member of the 4-methylideneimidazole-5-one-containing aminomutase family from the enediyne kedarcidin biosynthetic pathway.</title>
        <authorList>
            <person name="Huang S.X."/>
            <person name="Lohman J.R."/>
            <person name="Huang T."/>
            <person name="Shen B."/>
        </authorList>
    </citation>
    <scope>NUCLEOTIDE SEQUENCE</scope>
    <source>
        <strain evidence="6">ATCC 53650</strain>
    </source>
</reference>
<evidence type="ECO:0000313" key="6">
    <source>
        <dbReference type="EMBL" id="AFV52199.1"/>
    </source>
</evidence>
<evidence type="ECO:0000256" key="3">
    <source>
        <dbReference type="ARBA" id="ARBA00022553"/>
    </source>
</evidence>
<protein>
    <submittedName>
        <fullName evidence="6">Acyl-ACP synthetase</fullName>
    </submittedName>
</protein>
<dbReference type="PROSITE" id="PS50075">
    <property type="entry name" value="CARRIER"/>
    <property type="match status" value="1"/>
</dbReference>
<keyword evidence="2" id="KW-0596">Phosphopantetheine</keyword>
<feature type="domain" description="Carrier" evidence="5">
    <location>
        <begin position="516"/>
        <end position="591"/>
    </location>
</feature>
<dbReference type="PANTHER" id="PTHR43201">
    <property type="entry name" value="ACYL-COA SYNTHETASE"/>
    <property type="match status" value="1"/>
</dbReference>
<evidence type="ECO:0000256" key="4">
    <source>
        <dbReference type="ARBA" id="ARBA00022598"/>
    </source>
</evidence>
<keyword evidence="4" id="KW-0436">Ligase</keyword>
<dbReference type="Gene3D" id="3.30.300.30">
    <property type="match status" value="1"/>
</dbReference>
<dbReference type="Gene3D" id="3.40.50.12780">
    <property type="entry name" value="N-terminal domain of ligase-like"/>
    <property type="match status" value="1"/>
</dbReference>
<dbReference type="GO" id="GO:0006631">
    <property type="term" value="P:fatty acid metabolic process"/>
    <property type="evidence" value="ECO:0007669"/>
    <property type="project" value="TreeGrafter"/>
</dbReference>
<organism evidence="6">
    <name type="scientific">Streptoalloteichus sp. ATCC 53650</name>
    <dbReference type="NCBI Taxonomy" id="756733"/>
    <lineage>
        <taxon>Bacteria</taxon>
        <taxon>Bacillati</taxon>
        <taxon>Actinomycetota</taxon>
        <taxon>Actinomycetes</taxon>
        <taxon>Pseudonocardiales</taxon>
        <taxon>Pseudonocardiaceae</taxon>
        <taxon>Streptoalloteichus</taxon>
    </lineage>
</organism>
<dbReference type="SMART" id="SM00823">
    <property type="entry name" value="PKS_PP"/>
    <property type="match status" value="1"/>
</dbReference>
<dbReference type="InterPro" id="IPR000873">
    <property type="entry name" value="AMP-dep_synth/lig_dom"/>
</dbReference>
<dbReference type="InterPro" id="IPR020806">
    <property type="entry name" value="PKS_PP-bd"/>
</dbReference>
<dbReference type="InterPro" id="IPR045851">
    <property type="entry name" value="AMP-bd_C_sf"/>
</dbReference>
<dbReference type="InterPro" id="IPR042099">
    <property type="entry name" value="ANL_N_sf"/>
</dbReference>
<dbReference type="AlphaFoldDB" id="K4P171"/>
<dbReference type="Pfam" id="PF13193">
    <property type="entry name" value="AMP-binding_C"/>
    <property type="match status" value="1"/>
</dbReference>
<dbReference type="EMBL" id="JX679499">
    <property type="protein sequence ID" value="AFV52199.1"/>
    <property type="molecule type" value="Genomic_DNA"/>
</dbReference>
<accession>K4P171</accession>
<comment type="similarity">
    <text evidence="1">Belongs to the ATP-dependent AMP-binding enzyme family.</text>
</comment>
<name>K4P171_9PSEU</name>
<evidence type="ECO:0000259" key="5">
    <source>
        <dbReference type="PROSITE" id="PS50075"/>
    </source>
</evidence>
<dbReference type="Pfam" id="PF00501">
    <property type="entry name" value="AMP-binding"/>
    <property type="match status" value="1"/>
</dbReference>
<dbReference type="GO" id="GO:0031956">
    <property type="term" value="F:medium-chain fatty acid-CoA ligase activity"/>
    <property type="evidence" value="ECO:0007669"/>
    <property type="project" value="TreeGrafter"/>
</dbReference>
<evidence type="ECO:0000256" key="1">
    <source>
        <dbReference type="ARBA" id="ARBA00006432"/>
    </source>
</evidence>
<dbReference type="PANTHER" id="PTHR43201:SF5">
    <property type="entry name" value="MEDIUM-CHAIN ACYL-COA LIGASE ACSF2, MITOCHONDRIAL"/>
    <property type="match status" value="1"/>
</dbReference>
<dbReference type="Pfam" id="PF00550">
    <property type="entry name" value="PP-binding"/>
    <property type="match status" value="1"/>
</dbReference>
<keyword evidence="3" id="KW-0597">Phosphoprotein</keyword>
<sequence length="632" mass="65710">MTDTEDHLLDVLEARAEALGDATALSAPDHRDLGYRALVALVRRTGEALRGLGVGRDDAVVLALPSGPALAAAFLGVAAHSLGAPLNPALPADELDRLFTDLRPRAVLVPAGTAGVAADVARAHGAAVLTVTPDPAVAGVFELTGEPVGPPAPDRPAAAGDDALVLFTSGTIAQPRQVRLTHRNLCAAARNTARAFALGPADRCLNVMPLFHAHGLVSTLLASVVRGASVICPPGFDAHGFFAWLHESRPTWYTAVPAMHRALLEAAPAHAAELAAARLRLIRSASAPLPGPVLDELERVFRAPVIEAYGMTEGASLVTSNPLPPGVRKRGSVGLPVGEPVRVLDAAGHDVPTGTEGEIAIRGANVTRGYHGDPAATAAARVGDWLRTGDFGRLDEDGYLHLVGRVKEIVNRGGSKVAPAEVDAVLADHPDLAQAAAFALPHATLGEDVAVAVVPRPGVEVDEERVRAHVAARLAPHKVPSRVFVVDDLPRNATGKVRRLRLAELFAARADVPGAPPGTGTERAVAAIWGEVLGREVVDARVNFFDLDGDSLAMVRVADLIGARMGHEVPVSVLLVHPTVRALARYLDDPAAVRDAVAPGPGDVAAGAARLAAGRDRLLRARRRADQGGEDA</sequence>
<dbReference type="SMR" id="K4P171"/>
<dbReference type="SUPFAM" id="SSF47336">
    <property type="entry name" value="ACP-like"/>
    <property type="match status" value="1"/>
</dbReference>
<dbReference type="InterPro" id="IPR009081">
    <property type="entry name" value="PP-bd_ACP"/>
</dbReference>
<dbReference type="GO" id="GO:0031177">
    <property type="term" value="F:phosphopantetheine binding"/>
    <property type="evidence" value="ECO:0007669"/>
    <property type="project" value="InterPro"/>
</dbReference>
<dbReference type="SUPFAM" id="SSF56801">
    <property type="entry name" value="Acetyl-CoA synthetase-like"/>
    <property type="match status" value="1"/>
</dbReference>
<dbReference type="Gene3D" id="1.10.1200.10">
    <property type="entry name" value="ACP-like"/>
    <property type="match status" value="1"/>
</dbReference>
<dbReference type="InterPro" id="IPR025110">
    <property type="entry name" value="AMP-bd_C"/>
</dbReference>